<evidence type="ECO:0000313" key="6">
    <source>
        <dbReference type="EMBL" id="JAL56130.1"/>
    </source>
</evidence>
<comment type="similarity">
    <text evidence="1">Belongs to the eukaryotic-type N-acetylglucosamine kinase family.</text>
</comment>
<gene>
    <name evidence="7" type="ORF">APZ42_025797</name>
</gene>
<dbReference type="InterPro" id="IPR043129">
    <property type="entry name" value="ATPase_NBD"/>
</dbReference>
<evidence type="ECO:0000256" key="3">
    <source>
        <dbReference type="ARBA" id="ARBA00014974"/>
    </source>
</evidence>
<dbReference type="PANTHER" id="PTHR12862:SF0">
    <property type="entry name" value="N-ACETYL-D-GLUCOSAMINE KINASE"/>
    <property type="match status" value="1"/>
</dbReference>
<feature type="domain" description="ATPase BadF/BadG/BcrA/BcrD type" evidence="5">
    <location>
        <begin position="13"/>
        <end position="280"/>
    </location>
</feature>
<dbReference type="PANTHER" id="PTHR12862">
    <property type="entry name" value="BADF TYPE ATPASE DOMAIN-CONTAINING PROTEIN"/>
    <property type="match status" value="1"/>
</dbReference>
<dbReference type="GO" id="GO:0045127">
    <property type="term" value="F:N-acetylglucosamine kinase activity"/>
    <property type="evidence" value="ECO:0007669"/>
    <property type="project" value="UniProtKB-EC"/>
</dbReference>
<keyword evidence="7" id="KW-0418">Kinase</keyword>
<dbReference type="EMBL" id="GDIQ01077914">
    <property type="protein sequence ID" value="JAN16823.1"/>
    <property type="molecule type" value="Transcribed_RNA"/>
</dbReference>
<evidence type="ECO:0000259" key="5">
    <source>
        <dbReference type="Pfam" id="PF01869"/>
    </source>
</evidence>
<dbReference type="Proteomes" id="UP000076858">
    <property type="component" value="Unassembled WGS sequence"/>
</dbReference>
<dbReference type="InterPro" id="IPR002731">
    <property type="entry name" value="ATPase_BadF"/>
</dbReference>
<evidence type="ECO:0000256" key="2">
    <source>
        <dbReference type="ARBA" id="ARBA00012122"/>
    </source>
</evidence>
<organism evidence="7 8">
    <name type="scientific">Daphnia magna</name>
    <dbReference type="NCBI Taxonomy" id="35525"/>
    <lineage>
        <taxon>Eukaryota</taxon>
        <taxon>Metazoa</taxon>
        <taxon>Ecdysozoa</taxon>
        <taxon>Arthropoda</taxon>
        <taxon>Crustacea</taxon>
        <taxon>Branchiopoda</taxon>
        <taxon>Diplostraca</taxon>
        <taxon>Cladocera</taxon>
        <taxon>Anomopoda</taxon>
        <taxon>Daphniidae</taxon>
        <taxon>Daphnia</taxon>
    </lineage>
</organism>
<proteinExistence type="inferred from homology"/>
<evidence type="ECO:0000313" key="8">
    <source>
        <dbReference type="Proteomes" id="UP000076858"/>
    </source>
</evidence>
<evidence type="ECO:0000256" key="1">
    <source>
        <dbReference type="ARBA" id="ARBA00006198"/>
    </source>
</evidence>
<name>A0A0P5R6J2_9CRUS</name>
<reference evidence="7 8" key="2">
    <citation type="submission" date="2016-03" db="EMBL/GenBank/DDBJ databases">
        <title>EvidentialGene: Evidence-directed Construction of Genes on Genomes.</title>
        <authorList>
            <person name="Gilbert D.G."/>
            <person name="Choi J.-H."/>
            <person name="Mockaitis K."/>
            <person name="Colbourne J."/>
            <person name="Pfrender M."/>
        </authorList>
    </citation>
    <scope>NUCLEOTIDE SEQUENCE [LARGE SCALE GENOMIC DNA]</scope>
    <source>
        <strain evidence="7 8">Xinb3</strain>
        <tissue evidence="7">Complete organism</tissue>
    </source>
</reference>
<dbReference type="EMBL" id="GDIQ01095596">
    <property type="protein sequence ID" value="JAL56130.1"/>
    <property type="molecule type" value="Transcribed_RNA"/>
</dbReference>
<keyword evidence="8" id="KW-1185">Reference proteome</keyword>
<dbReference type="STRING" id="35525.A0A0P5R6J2"/>
<dbReference type="AlphaFoldDB" id="A0A0P5R6J2"/>
<dbReference type="CDD" id="cd24078">
    <property type="entry name" value="ASKHA_NBD_NAGK_meta"/>
    <property type="match status" value="1"/>
</dbReference>
<dbReference type="EC" id="2.7.1.59" evidence="2"/>
<keyword evidence="7" id="KW-0808">Transferase</keyword>
<dbReference type="OrthoDB" id="311172at2759"/>
<dbReference type="InterPro" id="IPR039758">
    <property type="entry name" value="NAGK-like"/>
</dbReference>
<reference evidence="6" key="1">
    <citation type="submission" date="2015-10" db="EMBL/GenBank/DDBJ databases">
        <title>EvidentialGene: Evidence-directed Construction of Complete mRNA Transcriptomes without Genomes.</title>
        <authorList>
            <person name="Gilbert D.G."/>
        </authorList>
    </citation>
    <scope>NUCLEOTIDE SEQUENCE</scope>
</reference>
<sequence length="350" mass="37726">MSDTGESLVVIGGIEGGGGHSVAVLFDSKGNKLVELQGPCTNHWLIGMDECQNRVHAMIQEGKKKAGLPEDLSLKALGLSLSGCEDDATNEELKQGFMKKFPSLSLSYYVCSDTMGSIATASENGGLVIISGTGSNSFLLNPDGSTARCGGWGYLLGDEGSAFWVADQAIKIFIDEEDNRRCPPHDTTYIRKAIFEHFKITDRFGLLEHCYTNFSKAVYAGLCARLATGAHAGDALCLHIFHEAGRSLGEYVGALLPSISKELLNEPNGLPIICVGAVWNSFDLMEKGFTEGANTQPGPRKCPNALERFSLLQLQTTLAVGAAYMGAKFAKIDFPREYGRNSKVFFSKTT</sequence>
<evidence type="ECO:0000256" key="4">
    <source>
        <dbReference type="ARBA" id="ARBA00031123"/>
    </source>
</evidence>
<accession>A0A0P5R6J2</accession>
<dbReference type="SUPFAM" id="SSF53067">
    <property type="entry name" value="Actin-like ATPase domain"/>
    <property type="match status" value="2"/>
</dbReference>
<dbReference type="Gene3D" id="3.30.420.40">
    <property type="match status" value="1"/>
</dbReference>
<dbReference type="EMBL" id="LRGB01001942">
    <property type="protein sequence ID" value="KZS09867.1"/>
    <property type="molecule type" value="Genomic_DNA"/>
</dbReference>
<dbReference type="Pfam" id="PF01869">
    <property type="entry name" value="BcrAD_BadFG"/>
    <property type="match status" value="1"/>
</dbReference>
<protein>
    <recommendedName>
        <fullName evidence="3">N-acetyl-D-glucosamine kinase</fullName>
        <ecNumber evidence="2">2.7.1.59</ecNumber>
    </recommendedName>
    <alternativeName>
        <fullName evidence="4">GlcNAc kinase</fullName>
    </alternativeName>
</protein>
<evidence type="ECO:0000313" key="7">
    <source>
        <dbReference type="EMBL" id="KZS09867.1"/>
    </source>
</evidence>
<dbReference type="EMBL" id="GDIQ01095595">
    <property type="protein sequence ID" value="JAL56131.1"/>
    <property type="molecule type" value="Transcribed_RNA"/>
</dbReference>